<dbReference type="Proteomes" id="UP000467841">
    <property type="component" value="Unassembled WGS sequence"/>
</dbReference>
<sequence>MPHNLQIGRNHQTRTLRLNNLCSPLLYHCHWRNSPSPLWNHWRKRANNCVSKPTTKSSRPGAGAPPPLGTAPAPKPTLTSTLASLATDTDWVTDAVATLSPESAEVHNLGPGLHGL</sequence>
<name>A0A6D2J8A2_9BRAS</name>
<feature type="compositionally biased region" description="Pro residues" evidence="1">
    <location>
        <begin position="63"/>
        <end position="75"/>
    </location>
</feature>
<keyword evidence="3" id="KW-1185">Reference proteome</keyword>
<evidence type="ECO:0000256" key="1">
    <source>
        <dbReference type="SAM" id="MobiDB-lite"/>
    </source>
</evidence>
<accession>A0A6D2J8A2</accession>
<comment type="caution">
    <text evidence="2">The sequence shown here is derived from an EMBL/GenBank/DDBJ whole genome shotgun (WGS) entry which is preliminary data.</text>
</comment>
<organism evidence="2 3">
    <name type="scientific">Microthlaspi erraticum</name>
    <dbReference type="NCBI Taxonomy" id="1685480"/>
    <lineage>
        <taxon>Eukaryota</taxon>
        <taxon>Viridiplantae</taxon>
        <taxon>Streptophyta</taxon>
        <taxon>Embryophyta</taxon>
        <taxon>Tracheophyta</taxon>
        <taxon>Spermatophyta</taxon>
        <taxon>Magnoliopsida</taxon>
        <taxon>eudicotyledons</taxon>
        <taxon>Gunneridae</taxon>
        <taxon>Pentapetalae</taxon>
        <taxon>rosids</taxon>
        <taxon>malvids</taxon>
        <taxon>Brassicales</taxon>
        <taxon>Brassicaceae</taxon>
        <taxon>Coluteocarpeae</taxon>
        <taxon>Microthlaspi</taxon>
    </lineage>
</organism>
<gene>
    <name evidence="2" type="ORF">MERR_LOCUS20741</name>
</gene>
<proteinExistence type="predicted"/>
<dbReference type="EMBL" id="CACVBM020001133">
    <property type="protein sequence ID" value="CAA7033506.1"/>
    <property type="molecule type" value="Genomic_DNA"/>
</dbReference>
<evidence type="ECO:0000313" key="2">
    <source>
        <dbReference type="EMBL" id="CAA7033506.1"/>
    </source>
</evidence>
<feature type="region of interest" description="Disordered" evidence="1">
    <location>
        <begin position="50"/>
        <end position="78"/>
    </location>
</feature>
<protein>
    <submittedName>
        <fullName evidence="2">Uncharacterized protein</fullName>
    </submittedName>
</protein>
<reference evidence="2" key="1">
    <citation type="submission" date="2020-01" db="EMBL/GenBank/DDBJ databases">
        <authorList>
            <person name="Mishra B."/>
        </authorList>
    </citation>
    <scope>NUCLEOTIDE SEQUENCE [LARGE SCALE GENOMIC DNA]</scope>
</reference>
<dbReference type="AlphaFoldDB" id="A0A6D2J8A2"/>
<evidence type="ECO:0000313" key="3">
    <source>
        <dbReference type="Proteomes" id="UP000467841"/>
    </source>
</evidence>